<proteinExistence type="predicted"/>
<dbReference type="EMBL" id="NRGR01000015">
    <property type="protein sequence ID" value="PCC39396.1"/>
    <property type="molecule type" value="Genomic_DNA"/>
</dbReference>
<evidence type="ECO:0000256" key="2">
    <source>
        <dbReference type="SAM" id="Phobius"/>
    </source>
</evidence>
<organism evidence="3 4">
    <name type="scientific">Brachybacterium alimentarium</name>
    <dbReference type="NCBI Taxonomy" id="47845"/>
    <lineage>
        <taxon>Bacteria</taxon>
        <taxon>Bacillati</taxon>
        <taxon>Actinomycetota</taxon>
        <taxon>Actinomycetes</taxon>
        <taxon>Micrococcales</taxon>
        <taxon>Dermabacteraceae</taxon>
        <taxon>Brachybacterium</taxon>
    </lineage>
</organism>
<dbReference type="RefSeq" id="WP_096197059.1">
    <property type="nucleotide sequence ID" value="NZ_JBQQIH010000002.1"/>
</dbReference>
<sequence>MTQHRGPRPGYDWDGASAPAEPAPVDLPDRRESEPVGPGDLGDSLFAGPEGMLGASAESGPVKHPGRRFTPWSILAIVALQAVVTVTVAALVVGGVLSLLRGDPAPAPDAAPSATQAPADEQTPRTKEPGTVTDAQGEELTDGTGGYDHPGDVGEHAFGWTVWTEGTLSVSAREVDLEATLPRVGEDGLLEDGFQLVEVTYEARYDGPGQFAPVEELWLAGETDRTYFHDVAEGLLPDTLRAVKPLSDGESAEFRALYVVPSQEIDEFRLGVETYSGEVLYYGVA</sequence>
<feature type="region of interest" description="Disordered" evidence="1">
    <location>
        <begin position="105"/>
        <end position="151"/>
    </location>
</feature>
<feature type="transmembrane region" description="Helical" evidence="2">
    <location>
        <begin position="72"/>
        <end position="100"/>
    </location>
</feature>
<evidence type="ECO:0000313" key="3">
    <source>
        <dbReference type="EMBL" id="PCC39396.1"/>
    </source>
</evidence>
<name>A0A2A3YJ68_9MICO</name>
<feature type="region of interest" description="Disordered" evidence="1">
    <location>
        <begin position="1"/>
        <end position="63"/>
    </location>
</feature>
<dbReference type="OrthoDB" id="4791315at2"/>
<evidence type="ECO:0000256" key="1">
    <source>
        <dbReference type="SAM" id="MobiDB-lite"/>
    </source>
</evidence>
<comment type="caution">
    <text evidence="3">The sequence shown here is derived from an EMBL/GenBank/DDBJ whole genome shotgun (WGS) entry which is preliminary data.</text>
</comment>
<keyword evidence="2" id="KW-1133">Transmembrane helix</keyword>
<gene>
    <name evidence="3" type="ORF">CIK66_09035</name>
</gene>
<keyword evidence="4" id="KW-1185">Reference proteome</keyword>
<reference evidence="3 4" key="1">
    <citation type="journal article" date="2017" name="Elife">
        <title>Extensive horizontal gene transfer in cheese-associated bacteria.</title>
        <authorList>
            <person name="Bonham K.S."/>
            <person name="Wolfe B.E."/>
            <person name="Dutton R.J."/>
        </authorList>
    </citation>
    <scope>NUCLEOTIDE SEQUENCE [LARGE SCALE GENOMIC DNA]</scope>
    <source>
        <strain evidence="3 4">341_9</strain>
    </source>
</reference>
<accession>A0A2A3YJ68</accession>
<keyword evidence="2" id="KW-0812">Transmembrane</keyword>
<evidence type="ECO:0000313" key="4">
    <source>
        <dbReference type="Proteomes" id="UP000218598"/>
    </source>
</evidence>
<protein>
    <submittedName>
        <fullName evidence="3">Uncharacterized protein</fullName>
    </submittedName>
</protein>
<feature type="compositionally biased region" description="Low complexity" evidence="1">
    <location>
        <begin position="105"/>
        <end position="120"/>
    </location>
</feature>
<dbReference type="Proteomes" id="UP000218598">
    <property type="component" value="Unassembled WGS sequence"/>
</dbReference>
<keyword evidence="2" id="KW-0472">Membrane</keyword>
<dbReference type="AlphaFoldDB" id="A0A2A3YJ68"/>